<protein>
    <submittedName>
        <fullName evidence="1">Mobile element protein</fullName>
    </submittedName>
</protein>
<dbReference type="InterPro" id="IPR009057">
    <property type="entry name" value="Homeodomain-like_sf"/>
</dbReference>
<proteinExistence type="predicted"/>
<dbReference type="GO" id="GO:0006313">
    <property type="term" value="P:DNA transposition"/>
    <property type="evidence" value="ECO:0007669"/>
    <property type="project" value="InterPro"/>
</dbReference>
<dbReference type="Gene3D" id="1.10.10.60">
    <property type="entry name" value="Homeodomain-like"/>
    <property type="match status" value="1"/>
</dbReference>
<reference evidence="1" key="1">
    <citation type="submission" date="2018-06" db="EMBL/GenBank/DDBJ databases">
        <authorList>
            <person name="Zhirakovskaya E."/>
        </authorList>
    </citation>
    <scope>NUCLEOTIDE SEQUENCE</scope>
</reference>
<evidence type="ECO:0000313" key="1">
    <source>
        <dbReference type="EMBL" id="VAX39034.1"/>
    </source>
</evidence>
<sequence length="58" mass="6917">MKRKRHKTDEVVRKLREAEVLEGQGQTVAQVCRELGISEQTLYRWRKQFRGMGDDQIK</sequence>
<dbReference type="EMBL" id="UOGK01000188">
    <property type="protein sequence ID" value="VAX39034.1"/>
    <property type="molecule type" value="Genomic_DNA"/>
</dbReference>
<name>A0A3B1DSA9_9ZZZZ</name>
<dbReference type="GO" id="GO:0003677">
    <property type="term" value="F:DNA binding"/>
    <property type="evidence" value="ECO:0007669"/>
    <property type="project" value="InterPro"/>
</dbReference>
<dbReference type="InterPro" id="IPR002514">
    <property type="entry name" value="Transposase_8"/>
</dbReference>
<dbReference type="Pfam" id="PF01527">
    <property type="entry name" value="HTH_Tnp_1"/>
    <property type="match status" value="1"/>
</dbReference>
<organism evidence="1">
    <name type="scientific">hydrothermal vent metagenome</name>
    <dbReference type="NCBI Taxonomy" id="652676"/>
    <lineage>
        <taxon>unclassified sequences</taxon>
        <taxon>metagenomes</taxon>
        <taxon>ecological metagenomes</taxon>
    </lineage>
</organism>
<accession>A0A3B1DSA9</accession>
<dbReference type="AlphaFoldDB" id="A0A3B1DSA9"/>
<dbReference type="GO" id="GO:0004803">
    <property type="term" value="F:transposase activity"/>
    <property type="evidence" value="ECO:0007669"/>
    <property type="project" value="InterPro"/>
</dbReference>
<dbReference type="SUPFAM" id="SSF46689">
    <property type="entry name" value="Homeodomain-like"/>
    <property type="match status" value="1"/>
</dbReference>
<feature type="non-terminal residue" evidence="1">
    <location>
        <position position="58"/>
    </location>
</feature>
<gene>
    <name evidence="1" type="ORF">MNBD_PLANCTO03-265</name>
</gene>